<sequence length="522" mass="57387">MPAVGMGPGPGGKAYPGNLTLYVTVTCMVAAMGGLIFGYDIGISGGVTSMDSFLKKFFPSVYRKEQEDSSTNQYCKFDSQTLTMFTSSLYLAALISSIVASTVTRTFGRKLSMLFGGVLFCAGALINGFAQAVWMLILGRILLGFGIGFANQSVPLYLSEMAPYKYRGALNIGFQLSITIGILVANVLNYFFAKIKGGWGWRLSLGGAVVPALIITIGALVLPETPNSMIERGKTEEAKNKLKRIRGIDNVDEEFDDLVAASDESKMVEHPWSNLLRRKYRPQLTMAILIPCFQQLTGINVIMFYAPVLFKTIGFGGDASLMSAVITGIVNVAATAVSIYGVDKWGRRFLFLEGGTQMLICQIAVAACIGAKFGIQGEPGNLPKWYAIVVVLFICIYVAGFAWSWGPLGWLVPSEIFPLEIRSAAQSINVSMNMIFTFIIAQIFLTLLCHLKFGLFIFFAFWVVVMTIFIFFFLPETKNIPIEEMVVIWKKHWFWSRFIADDDYPGHRAVEMGNGGNGPKSV</sequence>
<evidence type="ECO:0000313" key="2">
    <source>
        <dbReference type="Proteomes" id="UP000828048"/>
    </source>
</evidence>
<dbReference type="Proteomes" id="UP000828048">
    <property type="component" value="Chromosome 6"/>
</dbReference>
<protein>
    <submittedName>
        <fullName evidence="1">Uncharacterized protein</fullName>
    </submittedName>
</protein>
<keyword evidence="2" id="KW-1185">Reference proteome</keyword>
<comment type="caution">
    <text evidence="1">The sequence shown here is derived from an EMBL/GenBank/DDBJ whole genome shotgun (WGS) entry which is preliminary data.</text>
</comment>
<gene>
    <name evidence="1" type="ORF">Vadar_031575</name>
</gene>
<organism evidence="1 2">
    <name type="scientific">Vaccinium darrowii</name>
    <dbReference type="NCBI Taxonomy" id="229202"/>
    <lineage>
        <taxon>Eukaryota</taxon>
        <taxon>Viridiplantae</taxon>
        <taxon>Streptophyta</taxon>
        <taxon>Embryophyta</taxon>
        <taxon>Tracheophyta</taxon>
        <taxon>Spermatophyta</taxon>
        <taxon>Magnoliopsida</taxon>
        <taxon>eudicotyledons</taxon>
        <taxon>Gunneridae</taxon>
        <taxon>Pentapetalae</taxon>
        <taxon>asterids</taxon>
        <taxon>Ericales</taxon>
        <taxon>Ericaceae</taxon>
        <taxon>Vaccinioideae</taxon>
        <taxon>Vaccinieae</taxon>
        <taxon>Vaccinium</taxon>
    </lineage>
</organism>
<evidence type="ECO:0000313" key="1">
    <source>
        <dbReference type="EMBL" id="KAH7838819.1"/>
    </source>
</evidence>
<name>A0ACB7XDQ4_9ERIC</name>
<dbReference type="EMBL" id="CM037156">
    <property type="protein sequence ID" value="KAH7838819.1"/>
    <property type="molecule type" value="Genomic_DNA"/>
</dbReference>
<proteinExistence type="predicted"/>
<accession>A0ACB7XDQ4</accession>
<reference evidence="1 2" key="1">
    <citation type="journal article" date="2021" name="Hortic Res">
        <title>High-quality reference genome and annotation aids understanding of berry development for evergreen blueberry (Vaccinium darrowii).</title>
        <authorList>
            <person name="Yu J."/>
            <person name="Hulse-Kemp A.M."/>
            <person name="Babiker E."/>
            <person name="Staton M."/>
        </authorList>
    </citation>
    <scope>NUCLEOTIDE SEQUENCE [LARGE SCALE GENOMIC DNA]</scope>
    <source>
        <strain evidence="2">cv. NJ 8807/NJ 8810</strain>
        <tissue evidence="1">Young leaf</tissue>
    </source>
</reference>